<sequence>MNTRADEQSGSDKSKTQLTEQISQITITETVQTMEWDPVKWMGIMECIVYFRFDSLNGFCQWLIIYIGWSVDRVRRRFRVPVAILDLVSTRAKTFSWNPPHLVKSSLQRFYRSCYHPLEAGWRRITQEYYTLGSRSGAIEQNAEGQFVPSSWWKLPVAPEGDKPVETKL</sequence>
<accession>A0ABD1D068</accession>
<name>A0ABD1D068_CULPP</name>
<evidence type="ECO:0000313" key="2">
    <source>
        <dbReference type="Proteomes" id="UP001562425"/>
    </source>
</evidence>
<dbReference type="Proteomes" id="UP001562425">
    <property type="component" value="Unassembled WGS sequence"/>
</dbReference>
<protein>
    <submittedName>
        <fullName evidence="1">Uncharacterized protein</fullName>
    </submittedName>
</protein>
<comment type="caution">
    <text evidence="1">The sequence shown here is derived from an EMBL/GenBank/DDBJ whole genome shotgun (WGS) entry which is preliminary data.</text>
</comment>
<keyword evidence="2" id="KW-1185">Reference proteome</keyword>
<evidence type="ECO:0000313" key="1">
    <source>
        <dbReference type="EMBL" id="KAL1384676.1"/>
    </source>
</evidence>
<gene>
    <name evidence="1" type="ORF">pipiens_012980</name>
</gene>
<organism evidence="1 2">
    <name type="scientific">Culex pipiens pipiens</name>
    <name type="common">Northern house mosquito</name>
    <dbReference type="NCBI Taxonomy" id="38569"/>
    <lineage>
        <taxon>Eukaryota</taxon>
        <taxon>Metazoa</taxon>
        <taxon>Ecdysozoa</taxon>
        <taxon>Arthropoda</taxon>
        <taxon>Hexapoda</taxon>
        <taxon>Insecta</taxon>
        <taxon>Pterygota</taxon>
        <taxon>Neoptera</taxon>
        <taxon>Endopterygota</taxon>
        <taxon>Diptera</taxon>
        <taxon>Nematocera</taxon>
        <taxon>Culicoidea</taxon>
        <taxon>Culicidae</taxon>
        <taxon>Culicinae</taxon>
        <taxon>Culicini</taxon>
        <taxon>Culex</taxon>
        <taxon>Culex</taxon>
    </lineage>
</organism>
<proteinExistence type="predicted"/>
<reference evidence="1 2" key="1">
    <citation type="submission" date="2024-05" db="EMBL/GenBank/DDBJ databases">
        <title>Culex pipiens pipiens assembly and annotation.</title>
        <authorList>
            <person name="Alout H."/>
            <person name="Durand T."/>
        </authorList>
    </citation>
    <scope>NUCLEOTIDE SEQUENCE [LARGE SCALE GENOMIC DNA]</scope>
    <source>
        <strain evidence="1">HA-2024</strain>
        <tissue evidence="1">Whole body</tissue>
    </source>
</reference>
<dbReference type="AlphaFoldDB" id="A0ABD1D068"/>
<dbReference type="EMBL" id="JBEHCU010008319">
    <property type="protein sequence ID" value="KAL1384676.1"/>
    <property type="molecule type" value="Genomic_DNA"/>
</dbReference>